<dbReference type="PRINTS" id="PR00344">
    <property type="entry name" value="BCTRLSENSOR"/>
</dbReference>
<dbReference type="Pfam" id="PF00512">
    <property type="entry name" value="HisKA"/>
    <property type="match status" value="1"/>
</dbReference>
<dbReference type="CDD" id="cd00075">
    <property type="entry name" value="HATPase"/>
    <property type="match status" value="1"/>
</dbReference>
<dbReference type="Proteomes" id="UP001597468">
    <property type="component" value="Unassembled WGS sequence"/>
</dbReference>
<evidence type="ECO:0000313" key="11">
    <source>
        <dbReference type="Proteomes" id="UP001597468"/>
    </source>
</evidence>
<dbReference type="InterPro" id="IPR050351">
    <property type="entry name" value="BphY/WalK/GraS-like"/>
</dbReference>
<dbReference type="SUPFAM" id="SSF47384">
    <property type="entry name" value="Homodimeric domain of signal transducing histidine kinase"/>
    <property type="match status" value="1"/>
</dbReference>
<proteinExistence type="predicted"/>
<evidence type="ECO:0000256" key="5">
    <source>
        <dbReference type="ARBA" id="ARBA00022741"/>
    </source>
</evidence>
<keyword evidence="4" id="KW-0808">Transferase</keyword>
<dbReference type="InterPro" id="IPR005467">
    <property type="entry name" value="His_kinase_dom"/>
</dbReference>
<comment type="catalytic activity">
    <reaction evidence="1">
        <text>ATP + protein L-histidine = ADP + protein N-phospho-L-histidine.</text>
        <dbReference type="EC" id="2.7.13.3"/>
    </reaction>
</comment>
<dbReference type="InterPro" id="IPR003661">
    <property type="entry name" value="HisK_dim/P_dom"/>
</dbReference>
<evidence type="ECO:0000256" key="1">
    <source>
        <dbReference type="ARBA" id="ARBA00000085"/>
    </source>
</evidence>
<keyword evidence="5" id="KW-0547">Nucleotide-binding</keyword>
<dbReference type="Gene3D" id="3.30.565.10">
    <property type="entry name" value="Histidine kinase-like ATPase, C-terminal domain"/>
    <property type="match status" value="1"/>
</dbReference>
<protein>
    <recommendedName>
        <fullName evidence="2">histidine kinase</fullName>
        <ecNumber evidence="2">2.7.13.3</ecNumber>
    </recommendedName>
</protein>
<dbReference type="SMART" id="SM00387">
    <property type="entry name" value="HATPase_c"/>
    <property type="match status" value="1"/>
</dbReference>
<evidence type="ECO:0000256" key="4">
    <source>
        <dbReference type="ARBA" id="ARBA00022679"/>
    </source>
</evidence>
<dbReference type="InterPro" id="IPR003594">
    <property type="entry name" value="HATPase_dom"/>
</dbReference>
<keyword evidence="7 10" id="KW-0067">ATP-binding</keyword>
<evidence type="ECO:0000259" key="9">
    <source>
        <dbReference type="PROSITE" id="PS50109"/>
    </source>
</evidence>
<evidence type="ECO:0000256" key="7">
    <source>
        <dbReference type="ARBA" id="ARBA00022840"/>
    </source>
</evidence>
<evidence type="ECO:0000256" key="6">
    <source>
        <dbReference type="ARBA" id="ARBA00022777"/>
    </source>
</evidence>
<keyword evidence="6" id="KW-0418">Kinase</keyword>
<organism evidence="10 11">
    <name type="scientific">Salinimicrobium flavum</name>
    <dbReference type="NCBI Taxonomy" id="1737065"/>
    <lineage>
        <taxon>Bacteria</taxon>
        <taxon>Pseudomonadati</taxon>
        <taxon>Bacteroidota</taxon>
        <taxon>Flavobacteriia</taxon>
        <taxon>Flavobacteriales</taxon>
        <taxon>Flavobacteriaceae</taxon>
        <taxon>Salinimicrobium</taxon>
    </lineage>
</organism>
<dbReference type="PANTHER" id="PTHR42878">
    <property type="entry name" value="TWO-COMPONENT HISTIDINE KINASE"/>
    <property type="match status" value="1"/>
</dbReference>
<dbReference type="EMBL" id="JBHULT010000009">
    <property type="protein sequence ID" value="MFD2518303.1"/>
    <property type="molecule type" value="Genomic_DNA"/>
</dbReference>
<keyword evidence="8" id="KW-0902">Two-component regulatory system</keyword>
<dbReference type="CDD" id="cd00082">
    <property type="entry name" value="HisKA"/>
    <property type="match status" value="1"/>
</dbReference>
<dbReference type="InterPro" id="IPR004358">
    <property type="entry name" value="Sig_transdc_His_kin-like_C"/>
</dbReference>
<accession>A0ABW5IY19</accession>
<dbReference type="Pfam" id="PF02518">
    <property type="entry name" value="HATPase_c"/>
    <property type="match status" value="1"/>
</dbReference>
<dbReference type="EC" id="2.7.13.3" evidence="2"/>
<gene>
    <name evidence="10" type="ORF">ACFSTG_10395</name>
</gene>
<dbReference type="SUPFAM" id="SSF55874">
    <property type="entry name" value="ATPase domain of HSP90 chaperone/DNA topoisomerase II/histidine kinase"/>
    <property type="match status" value="1"/>
</dbReference>
<dbReference type="SMART" id="SM00388">
    <property type="entry name" value="HisKA"/>
    <property type="match status" value="1"/>
</dbReference>
<evidence type="ECO:0000256" key="8">
    <source>
        <dbReference type="ARBA" id="ARBA00023012"/>
    </source>
</evidence>
<evidence type="ECO:0000256" key="2">
    <source>
        <dbReference type="ARBA" id="ARBA00012438"/>
    </source>
</evidence>
<dbReference type="GO" id="GO:0005524">
    <property type="term" value="F:ATP binding"/>
    <property type="evidence" value="ECO:0007669"/>
    <property type="project" value="UniProtKB-KW"/>
</dbReference>
<keyword evidence="11" id="KW-1185">Reference proteome</keyword>
<dbReference type="PANTHER" id="PTHR42878:SF7">
    <property type="entry name" value="SENSOR HISTIDINE KINASE GLRK"/>
    <property type="match status" value="1"/>
</dbReference>
<name>A0ABW5IY19_9FLAO</name>
<dbReference type="InterPro" id="IPR036890">
    <property type="entry name" value="HATPase_C_sf"/>
</dbReference>
<evidence type="ECO:0000256" key="3">
    <source>
        <dbReference type="ARBA" id="ARBA00022553"/>
    </source>
</evidence>
<dbReference type="InterPro" id="IPR036097">
    <property type="entry name" value="HisK_dim/P_sf"/>
</dbReference>
<feature type="domain" description="Histidine kinase" evidence="9">
    <location>
        <begin position="189"/>
        <end position="403"/>
    </location>
</feature>
<reference evidence="11" key="1">
    <citation type="journal article" date="2019" name="Int. J. Syst. Evol. Microbiol.">
        <title>The Global Catalogue of Microorganisms (GCM) 10K type strain sequencing project: providing services to taxonomists for standard genome sequencing and annotation.</title>
        <authorList>
            <consortium name="The Broad Institute Genomics Platform"/>
            <consortium name="The Broad Institute Genome Sequencing Center for Infectious Disease"/>
            <person name="Wu L."/>
            <person name="Ma J."/>
        </authorList>
    </citation>
    <scope>NUCLEOTIDE SEQUENCE [LARGE SCALE GENOMIC DNA]</scope>
    <source>
        <strain evidence="11">KCTC 42585</strain>
    </source>
</reference>
<dbReference type="PROSITE" id="PS50109">
    <property type="entry name" value="HIS_KIN"/>
    <property type="match status" value="1"/>
</dbReference>
<comment type="caution">
    <text evidence="10">The sequence shown here is derived from an EMBL/GenBank/DDBJ whole genome shotgun (WGS) entry which is preliminary data.</text>
</comment>
<sequence length="403" mass="45671">MTTGILLILSKSVVGILTKFYLIIHANFSYMKFAHFIKNHNEDITNEWVKFARGNIEGINRLDLEEVRDHIKQMLDRIVESMETSETDDQQEEKSKGNKIMRAGESKAANQHGEQRADLGFNIMELSSEFRALRASVLRLWEEHNKSQKTKADFQEMIRFNEAIDESWMISLKRFDNKVEESKNWFMGILGHDLRNPLAAISGVQSILKMSKNLSEKERSLIGRSDSSVKRMKELIDNLLELTKLRLGSGMTINKSTIDLSKQTEKIVQELQLSYPEAELIIESPGPVQGEWDVLRLDQLMTNLITNALRYGKPGGPVTINISAKGKKAIFKVHNEGSPIKESIKHMVATGKFTKTNGDPTQKDSYGLGLYIVKEIVDGHKGKIEVESSEEAGTTFIIILPRH</sequence>
<dbReference type="Gene3D" id="1.10.287.130">
    <property type="match status" value="1"/>
</dbReference>
<evidence type="ECO:0000313" key="10">
    <source>
        <dbReference type="EMBL" id="MFD2518303.1"/>
    </source>
</evidence>
<keyword evidence="3" id="KW-0597">Phosphoprotein</keyword>
<dbReference type="RefSeq" id="WP_380752163.1">
    <property type="nucleotide sequence ID" value="NZ_JBHULT010000009.1"/>
</dbReference>